<evidence type="ECO:0000313" key="1">
    <source>
        <dbReference type="EMBL" id="AUG85289.1"/>
    </source>
</evidence>
<dbReference type="Proteomes" id="UP000240962">
    <property type="component" value="Segment"/>
</dbReference>
<keyword evidence="2" id="KW-1185">Reference proteome</keyword>
<reference evidence="2" key="1">
    <citation type="submission" date="2017-12" db="EMBL/GenBank/DDBJ databases">
        <authorList>
            <person name="Page C.L."/>
            <person name="McFadden E.F."/>
            <person name="Syed A.X."/>
            <person name="Lafty E.M."/>
            <person name="Hyatt D.A."/>
            <person name="Farronato D.M."/>
            <person name="Dong S.Z."/>
            <person name="Apostolopoulos E.L."/>
            <person name="Broussard G.W."/>
        </authorList>
    </citation>
    <scope>NUCLEOTIDE SEQUENCE [LARGE SCALE GENOMIC DNA]</scope>
</reference>
<name>A0A2H5BH42_9CAUD</name>
<proteinExistence type="predicted"/>
<gene>
    <name evidence="1" type="ORF">THALASSA_87</name>
</gene>
<dbReference type="EMBL" id="MG649967">
    <property type="protein sequence ID" value="AUG85289.1"/>
    <property type="molecule type" value="Genomic_DNA"/>
</dbReference>
<organism evidence="1 2">
    <name type="scientific">Vibrio phage Thalassa</name>
    <dbReference type="NCBI Taxonomy" id="2570301"/>
    <lineage>
        <taxon>Viruses</taxon>
        <taxon>Duplodnaviria</taxon>
        <taxon>Heunggongvirae</taxon>
        <taxon>Uroviricota</taxon>
        <taxon>Caudoviricetes</taxon>
        <taxon>Demerecviridae</taxon>
        <taxon>Ermolyevavirinae</taxon>
        <taxon>Thalassavirus</taxon>
        <taxon>Thalassavirus thalassa</taxon>
    </lineage>
</organism>
<evidence type="ECO:0000313" key="2">
    <source>
        <dbReference type="Proteomes" id="UP000240962"/>
    </source>
</evidence>
<protein>
    <submittedName>
        <fullName evidence="1">Uncharacterized protein</fullName>
    </submittedName>
</protein>
<accession>A0A2H5BH42</accession>
<sequence length="72" mass="8440">MILKEDNVVQKDGLMHFTVYHSRIDFGVFKKGDEVFVYKTIEGLGDLQVHKAVPLDTDQVHYFFDHELDLEQ</sequence>